<dbReference type="Pfam" id="PF04295">
    <property type="entry name" value="GD_AH_second"/>
    <property type="match status" value="1"/>
</dbReference>
<dbReference type="SMART" id="SM00858">
    <property type="entry name" value="SAF"/>
    <property type="match status" value="1"/>
</dbReference>
<reference evidence="4 5" key="1">
    <citation type="journal article" date="2015" name="Genome Announc.">
        <title>Expanding the biotechnology potential of lactobacilli through comparative genomics of 213 strains and associated genera.</title>
        <authorList>
            <person name="Sun Z."/>
            <person name="Harris H.M."/>
            <person name="McCann A."/>
            <person name="Guo C."/>
            <person name="Argimon S."/>
            <person name="Zhang W."/>
            <person name="Yang X."/>
            <person name="Jeffery I.B."/>
            <person name="Cooney J.C."/>
            <person name="Kagawa T.F."/>
            <person name="Liu W."/>
            <person name="Song Y."/>
            <person name="Salvetti E."/>
            <person name="Wrobel A."/>
            <person name="Rasinkangas P."/>
            <person name="Parkhill J."/>
            <person name="Rea M.C."/>
            <person name="O'Sullivan O."/>
            <person name="Ritari J."/>
            <person name="Douillard F.P."/>
            <person name="Paul Ross R."/>
            <person name="Yang R."/>
            <person name="Briner A.E."/>
            <person name="Felis G.E."/>
            <person name="de Vos W.M."/>
            <person name="Barrangou R."/>
            <person name="Klaenhammer T.R."/>
            <person name="Caufield P.W."/>
            <person name="Cui Y."/>
            <person name="Zhang H."/>
            <person name="O'Toole P.W."/>
        </authorList>
    </citation>
    <scope>NUCLEOTIDE SEQUENCE [LARGE SCALE GENOMIC DNA]</scope>
    <source>
        <strain evidence="4 5">DSM 18630</strain>
    </source>
</reference>
<dbReference type="PANTHER" id="PTHR30536:SF5">
    <property type="entry name" value="ALTRONATE DEHYDRATASE"/>
    <property type="match status" value="1"/>
</dbReference>
<dbReference type="OrthoDB" id="9804574at2"/>
<dbReference type="Pfam" id="PF08666">
    <property type="entry name" value="SAF"/>
    <property type="match status" value="1"/>
</dbReference>
<dbReference type="InterPro" id="IPR052172">
    <property type="entry name" value="UxaA_altronate/galactarate_dh"/>
</dbReference>
<dbReference type="AlphaFoldDB" id="A0A0R1VL93"/>
<dbReference type="InterPro" id="IPR007392">
    <property type="entry name" value="GD_AH_second"/>
</dbReference>
<organism evidence="4 5">
    <name type="scientific">Liquorilactobacillus ghanensis DSM 18630</name>
    <dbReference type="NCBI Taxonomy" id="1423750"/>
    <lineage>
        <taxon>Bacteria</taxon>
        <taxon>Bacillati</taxon>
        <taxon>Bacillota</taxon>
        <taxon>Bacilli</taxon>
        <taxon>Lactobacillales</taxon>
        <taxon>Lactobacillaceae</taxon>
        <taxon>Liquorilactobacillus</taxon>
    </lineage>
</organism>
<dbReference type="Proteomes" id="UP000051451">
    <property type="component" value="Unassembled WGS sequence"/>
</dbReference>
<evidence type="ECO:0000259" key="3">
    <source>
        <dbReference type="SMART" id="SM00858"/>
    </source>
</evidence>
<evidence type="ECO:0000256" key="2">
    <source>
        <dbReference type="ARBA" id="ARBA00023239"/>
    </source>
</evidence>
<dbReference type="RefSeq" id="WP_057871897.1">
    <property type="nucleotide sequence ID" value="NZ_AZGB01000016.1"/>
</dbReference>
<name>A0A0R1VL93_9LACO</name>
<dbReference type="InterPro" id="IPR044144">
    <property type="entry name" value="SAF_UxaA/GarD"/>
</dbReference>
<protein>
    <submittedName>
        <fullName evidence="4">Altronate hydrolase</fullName>
    </submittedName>
</protein>
<dbReference type="CDD" id="cd11613">
    <property type="entry name" value="SAF_AH_GD"/>
    <property type="match status" value="1"/>
</dbReference>
<dbReference type="STRING" id="1423750.FC89_GL001162"/>
<comment type="similarity">
    <text evidence="1">Belongs to the UxaA family.</text>
</comment>
<comment type="caution">
    <text evidence="4">The sequence shown here is derived from an EMBL/GenBank/DDBJ whole genome shotgun (WGS) entry which is preliminary data.</text>
</comment>
<feature type="domain" description="SAF" evidence="3">
    <location>
        <begin position="11"/>
        <end position="82"/>
    </location>
</feature>
<dbReference type="Gene3D" id="2.30.130.110">
    <property type="match status" value="1"/>
</dbReference>
<keyword evidence="2" id="KW-0456">Lyase</keyword>
<dbReference type="GO" id="GO:0016787">
    <property type="term" value="F:hydrolase activity"/>
    <property type="evidence" value="ECO:0007669"/>
    <property type="project" value="UniProtKB-KW"/>
</dbReference>
<keyword evidence="5" id="KW-1185">Reference proteome</keyword>
<dbReference type="PATRIC" id="fig|1423750.3.peg.1189"/>
<dbReference type="Pfam" id="PF20629">
    <property type="entry name" value="GD_AH_C"/>
    <property type="match status" value="1"/>
</dbReference>
<keyword evidence="4" id="KW-0378">Hydrolase</keyword>
<dbReference type="GO" id="GO:0019698">
    <property type="term" value="P:D-galacturonate catabolic process"/>
    <property type="evidence" value="ECO:0007669"/>
    <property type="project" value="TreeGrafter"/>
</dbReference>
<dbReference type="GeneID" id="98319180"/>
<evidence type="ECO:0000313" key="4">
    <source>
        <dbReference type="EMBL" id="KRM06290.1"/>
    </source>
</evidence>
<accession>A0A0R1VL93</accession>
<proteinExistence type="inferred from homology"/>
<dbReference type="InterPro" id="IPR013974">
    <property type="entry name" value="SAF"/>
</dbReference>
<sequence length="501" mass="54653">MNQFVILNANDMVAVALQDIKAGTILETPKGKIQVTEDITRGHKIALQDIAAGESISKYGFPIGHATQDIKKGEHVHVHNLATNLSGELSYTYEPKQYTNPYAKLPQDQRTFMGYKRANGKVGIRNDLYIIPTVGCINPLLDAIVQQFKAYYPDNGAFDNVVVLKHPYGCSQLGDDFEQTRKILVDAAMHPNAGGVLIFGLGCENNQMDGMIEELKKRGGYDPTRIKFLVAQEVDDEIGTAVEMLNELNAAAEQDHRVELPLSELKIGLKCGGSDGLSGVTGNPLLGRLSDFINHQGGSTVLTEVPEMFGAEKILMSRAKDEATFEKIVSLINNFKAYFESFNQPIYENPSPGNKAGGISTLEDKSLGCTQKSGTAPVNDVLQYGQKIKSHGLSLLQAPGNDLVSSSALASADCQMVLFTTGRGTPFATYVPTVKVSSNSYIATKKPRWIDFNAGKLMDESMDQLADEFIQYIIDVASGRKTNNEKYDIHGLAIFKIGVTE</sequence>
<dbReference type="InterPro" id="IPR048332">
    <property type="entry name" value="GD_AH_C"/>
</dbReference>
<dbReference type="EMBL" id="AZGB01000016">
    <property type="protein sequence ID" value="KRM06290.1"/>
    <property type="molecule type" value="Genomic_DNA"/>
</dbReference>
<dbReference type="PANTHER" id="PTHR30536">
    <property type="entry name" value="ALTRONATE/GALACTARATE DEHYDRATASE"/>
    <property type="match status" value="1"/>
</dbReference>
<dbReference type="GO" id="GO:0016829">
    <property type="term" value="F:lyase activity"/>
    <property type="evidence" value="ECO:0007669"/>
    <property type="project" value="UniProtKB-KW"/>
</dbReference>
<gene>
    <name evidence="4" type="ORF">FC89_GL001162</name>
</gene>
<evidence type="ECO:0000256" key="1">
    <source>
        <dbReference type="ARBA" id="ARBA00010986"/>
    </source>
</evidence>
<evidence type="ECO:0000313" key="5">
    <source>
        <dbReference type="Proteomes" id="UP000051451"/>
    </source>
</evidence>